<dbReference type="OrthoDB" id="6359816at2759"/>
<gene>
    <name evidence="3" type="primary">LOC108679253</name>
</gene>
<feature type="region of interest" description="Disordered" evidence="1">
    <location>
        <begin position="67"/>
        <end position="92"/>
    </location>
</feature>
<feature type="region of interest" description="Disordered" evidence="1">
    <location>
        <begin position="418"/>
        <end position="453"/>
    </location>
</feature>
<evidence type="ECO:0000256" key="1">
    <source>
        <dbReference type="SAM" id="MobiDB-lite"/>
    </source>
</evidence>
<dbReference type="AlphaFoldDB" id="A0A8B7PDI7"/>
<keyword evidence="2" id="KW-1185">Reference proteome</keyword>
<organism evidence="2 3">
    <name type="scientific">Hyalella azteca</name>
    <name type="common">Amphipod</name>
    <dbReference type="NCBI Taxonomy" id="294128"/>
    <lineage>
        <taxon>Eukaryota</taxon>
        <taxon>Metazoa</taxon>
        <taxon>Ecdysozoa</taxon>
        <taxon>Arthropoda</taxon>
        <taxon>Crustacea</taxon>
        <taxon>Multicrustacea</taxon>
        <taxon>Malacostraca</taxon>
        <taxon>Eumalacostraca</taxon>
        <taxon>Peracarida</taxon>
        <taxon>Amphipoda</taxon>
        <taxon>Senticaudata</taxon>
        <taxon>Talitrida</taxon>
        <taxon>Talitroidea</taxon>
        <taxon>Hyalellidae</taxon>
        <taxon>Hyalella</taxon>
    </lineage>
</organism>
<evidence type="ECO:0000313" key="3">
    <source>
        <dbReference type="RefSeq" id="XP_018023336.1"/>
    </source>
</evidence>
<evidence type="ECO:0000313" key="2">
    <source>
        <dbReference type="Proteomes" id="UP000694843"/>
    </source>
</evidence>
<accession>A0A8B7PDI7</accession>
<feature type="compositionally biased region" description="Low complexity" evidence="1">
    <location>
        <begin position="68"/>
        <end position="82"/>
    </location>
</feature>
<dbReference type="Proteomes" id="UP000694843">
    <property type="component" value="Unplaced"/>
</dbReference>
<dbReference type="KEGG" id="hazt:108679253"/>
<sequence>MEIKDTVGKVRLNFRVPDFRHYSPSRTGRQIDCKHTVQLGAARATFKITLDLYAEPQSYRETKVYEWKSPSSKPSPRVSASRQITPKFPVKNSPLQHRRNVKLSDQHDAAVMKSPVNAYGCSPSSPRIKKSALQELYTKGGIEEIIHGDSQWPSKNASPNAMFKSTKSQQIMAPLDGDQFDVRILVDCIHTNIPAPLMCKIKITSGIGDRPEQRRDLTLEGLSGSKWRGLLVPRVSVKPYDLLIDGALNAWLEFTFTEEVLHCSPDSLVTLSRDLRSLLQDHHSSADAELITTDGGRIPAHLAVLKARSSLLSTCKILSKTDCDIALMVDGRSPNVLKPRVLLFENSSGVESSDSNLSYDGAEKLSPERYCTSVKISCTDDTLNVGLKSPVKLNLSPVKRNPLHASPVKLASSERLALFSRRNEQPSNRKPLTEKSINDPTTNLSDEESQIGEEEKSLKDLNQCFIECNDTKDSSLTSMMDGVPNIDEDDPITELKENFSRLNTKNKSPLISSLHKRSNHKHQERVLIQVNMSSSVTRQFIEWVYTGECSNRLFALQASAVTDCLPCRIYDNLSN</sequence>
<protein>
    <submittedName>
        <fullName evidence="3">Uncharacterized protein LOC108679253</fullName>
    </submittedName>
</protein>
<name>A0A8B7PDI7_HYAAZ</name>
<reference evidence="3" key="1">
    <citation type="submission" date="2025-08" db="UniProtKB">
        <authorList>
            <consortium name="RefSeq"/>
        </authorList>
    </citation>
    <scope>IDENTIFICATION</scope>
    <source>
        <tissue evidence="3">Whole organism</tissue>
    </source>
</reference>
<dbReference type="RefSeq" id="XP_018023336.1">
    <property type="nucleotide sequence ID" value="XM_018167847.2"/>
</dbReference>
<dbReference type="GeneID" id="108679253"/>
<proteinExistence type="predicted"/>